<evidence type="ECO:0008006" key="3">
    <source>
        <dbReference type="Google" id="ProtNLM"/>
    </source>
</evidence>
<proteinExistence type="predicted"/>
<organism evidence="1 2">
    <name type="scientific">Prymnesium parvum</name>
    <name type="common">Toxic golden alga</name>
    <dbReference type="NCBI Taxonomy" id="97485"/>
    <lineage>
        <taxon>Eukaryota</taxon>
        <taxon>Haptista</taxon>
        <taxon>Haptophyta</taxon>
        <taxon>Prymnesiophyceae</taxon>
        <taxon>Prymnesiales</taxon>
        <taxon>Prymnesiaceae</taxon>
        <taxon>Prymnesium</taxon>
    </lineage>
</organism>
<name>A0AB34KC79_PRYPA</name>
<accession>A0AB34KC79</accession>
<evidence type="ECO:0000313" key="1">
    <source>
        <dbReference type="EMBL" id="KAL1530416.1"/>
    </source>
</evidence>
<sequence>MAVRGCPFEVPSDPAALQGAPPTRPPNLPAWGGENVTSLTYYHRIHFSPTNYSADGWKSAIIASQHPLHCERFLLVEDDMNNSGIGFTAKVWSFALLLAVRTRRVLLEVPRASGRSRWCDRPPYSFQCLYEPWTHCSPPPANVTAFVPKVPIPTQELASANRRLRNAEGWAAEQKIFQHPHPPLG</sequence>
<reference evidence="1 2" key="1">
    <citation type="journal article" date="2024" name="Science">
        <title>Giant polyketide synthase enzymes in the biosynthesis of giant marine polyether toxins.</title>
        <authorList>
            <person name="Fallon T.R."/>
            <person name="Shende V.V."/>
            <person name="Wierzbicki I.H."/>
            <person name="Pendleton A.L."/>
            <person name="Watervoot N.F."/>
            <person name="Auber R.P."/>
            <person name="Gonzalez D.J."/>
            <person name="Wisecaver J.H."/>
            <person name="Moore B.S."/>
        </authorList>
    </citation>
    <scope>NUCLEOTIDE SEQUENCE [LARGE SCALE GENOMIC DNA]</scope>
    <source>
        <strain evidence="1 2">12B1</strain>
    </source>
</reference>
<evidence type="ECO:0000313" key="2">
    <source>
        <dbReference type="Proteomes" id="UP001515480"/>
    </source>
</evidence>
<keyword evidence="2" id="KW-1185">Reference proteome</keyword>
<dbReference type="EMBL" id="JBGBPQ010000001">
    <property type="protein sequence ID" value="KAL1530416.1"/>
    <property type="molecule type" value="Genomic_DNA"/>
</dbReference>
<protein>
    <recommendedName>
        <fullName evidence="3">Mannosyltransferase</fullName>
    </recommendedName>
</protein>
<dbReference type="Proteomes" id="UP001515480">
    <property type="component" value="Unassembled WGS sequence"/>
</dbReference>
<dbReference type="AlphaFoldDB" id="A0AB34KC79"/>
<gene>
    <name evidence="1" type="ORF">AB1Y20_001321</name>
</gene>
<comment type="caution">
    <text evidence="1">The sequence shown here is derived from an EMBL/GenBank/DDBJ whole genome shotgun (WGS) entry which is preliminary data.</text>
</comment>